<dbReference type="Proteomes" id="UP000191987">
    <property type="component" value="Unassembled WGS sequence"/>
</dbReference>
<reference evidence="1 2" key="1">
    <citation type="submission" date="2016-01" db="EMBL/GenBank/DDBJ databases">
        <authorList>
            <person name="Oliw E.H."/>
        </authorList>
    </citation>
    <scope>NUCLEOTIDE SEQUENCE [LARGE SCALE GENOMIC DNA]</scope>
    <source>
        <strain evidence="1 2">Zutra 3-1</strain>
    </source>
</reference>
<accession>A0A1S7PM87</accession>
<dbReference type="EMBL" id="FBWG01000008">
    <property type="protein sequence ID" value="CUX23315.1"/>
    <property type="molecule type" value="Genomic_DNA"/>
</dbReference>
<name>A0A1S7PM87_9HYPH</name>
<proteinExistence type="predicted"/>
<evidence type="ECO:0000313" key="2">
    <source>
        <dbReference type="Proteomes" id="UP000191987"/>
    </source>
</evidence>
<evidence type="ECO:0000313" key="1">
    <source>
        <dbReference type="EMBL" id="CUX23315.1"/>
    </source>
</evidence>
<gene>
    <name evidence="1" type="ORF">AGR7C_Cc160151</name>
</gene>
<organism evidence="1 2">
    <name type="scientific">Agrobacterium deltaense Zutra 3/1</name>
    <dbReference type="NCBI Taxonomy" id="1183427"/>
    <lineage>
        <taxon>Bacteria</taxon>
        <taxon>Pseudomonadati</taxon>
        <taxon>Pseudomonadota</taxon>
        <taxon>Alphaproteobacteria</taxon>
        <taxon>Hyphomicrobiales</taxon>
        <taxon>Rhizobiaceae</taxon>
        <taxon>Rhizobium/Agrobacterium group</taxon>
        <taxon>Agrobacterium</taxon>
    </lineage>
</organism>
<protein>
    <submittedName>
        <fullName evidence="1">Uncharacterized protein</fullName>
    </submittedName>
</protein>
<sequence length="35" mass="4112">MHRRIRLVSRGTNRYQIHELTTGCNEFPIKPKATS</sequence>
<dbReference type="AlphaFoldDB" id="A0A1S7PM87"/>